<comment type="caution">
    <text evidence="11">The sequence shown here is derived from an EMBL/GenBank/DDBJ whole genome shotgun (WGS) entry which is preliminary data.</text>
</comment>
<dbReference type="Gene3D" id="3.10.610.10">
    <property type="entry name" value="GSPII I/J protein-like"/>
    <property type="match status" value="1"/>
</dbReference>
<keyword evidence="4" id="KW-1003">Cell membrane</keyword>
<dbReference type="InterPro" id="IPR010055">
    <property type="entry name" value="T2SS_protein-GspJ"/>
</dbReference>
<dbReference type="GO" id="GO:0015627">
    <property type="term" value="C:type II protein secretion system complex"/>
    <property type="evidence" value="ECO:0007669"/>
    <property type="project" value="InterPro"/>
</dbReference>
<evidence type="ECO:0000256" key="10">
    <source>
        <dbReference type="SAM" id="Phobius"/>
    </source>
</evidence>
<dbReference type="RefSeq" id="WP_039337463.1">
    <property type="nucleotide sequence ID" value="NZ_JRVC01000023.1"/>
</dbReference>
<dbReference type="SUPFAM" id="SSF54523">
    <property type="entry name" value="Pili subunits"/>
    <property type="match status" value="1"/>
</dbReference>
<dbReference type="PATRIC" id="fig|48936.3.peg.3939"/>
<keyword evidence="9 10" id="KW-0472">Membrane</keyword>
<dbReference type="AlphaFoldDB" id="A0A0B8ZAK0"/>
<comment type="subcellular location">
    <subcellularLocation>
        <location evidence="1">Cell inner membrane</location>
        <topology evidence="1">Single-pass membrane protein</topology>
    </subcellularLocation>
</comment>
<accession>A0A0B8ZAK0</accession>
<dbReference type="Proteomes" id="UP000031338">
    <property type="component" value="Unassembled WGS sequence"/>
</dbReference>
<feature type="transmembrane region" description="Helical" evidence="10">
    <location>
        <begin position="15"/>
        <end position="37"/>
    </location>
</feature>
<dbReference type="GO" id="GO:0005886">
    <property type="term" value="C:plasma membrane"/>
    <property type="evidence" value="ECO:0007669"/>
    <property type="project" value="UniProtKB-SubCell"/>
</dbReference>
<evidence type="ECO:0000256" key="9">
    <source>
        <dbReference type="ARBA" id="ARBA00023136"/>
    </source>
</evidence>
<keyword evidence="5" id="KW-0488">Methylation</keyword>
<dbReference type="InterPro" id="IPR012902">
    <property type="entry name" value="N_methyl_site"/>
</dbReference>
<dbReference type="PANTHER" id="PTHR39583">
    <property type="entry name" value="TYPE II SECRETION SYSTEM PROTEIN J-RELATED"/>
    <property type="match status" value="1"/>
</dbReference>
<organism evidence="11 12">
    <name type="scientific">Novosphingobium subterraneum</name>
    <dbReference type="NCBI Taxonomy" id="48936"/>
    <lineage>
        <taxon>Bacteria</taxon>
        <taxon>Pseudomonadati</taxon>
        <taxon>Pseudomonadota</taxon>
        <taxon>Alphaproteobacteria</taxon>
        <taxon>Sphingomonadales</taxon>
        <taxon>Sphingomonadaceae</taxon>
        <taxon>Novosphingobium</taxon>
    </lineage>
</organism>
<dbReference type="STRING" id="48936.NJ75_03906"/>
<dbReference type="InterPro" id="IPR045584">
    <property type="entry name" value="Pilin-like"/>
</dbReference>
<reference evidence="11 12" key="1">
    <citation type="submission" date="2014-10" db="EMBL/GenBank/DDBJ databases">
        <title>Draft genome sequence of Novosphingobium subterraneum DSM 12447.</title>
        <authorList>
            <person name="Gan H.M."/>
            <person name="Gan H.Y."/>
            <person name="Savka M.A."/>
        </authorList>
    </citation>
    <scope>NUCLEOTIDE SEQUENCE [LARGE SCALE GENOMIC DNA]</scope>
    <source>
        <strain evidence="11 12">DSM 12447</strain>
    </source>
</reference>
<dbReference type="InterPro" id="IPR051621">
    <property type="entry name" value="T2SS_protein_J"/>
</dbReference>
<dbReference type="EMBL" id="JRVC01000023">
    <property type="protein sequence ID" value="KHS43275.1"/>
    <property type="molecule type" value="Genomic_DNA"/>
</dbReference>
<evidence type="ECO:0000313" key="11">
    <source>
        <dbReference type="EMBL" id="KHS43275.1"/>
    </source>
</evidence>
<evidence type="ECO:0000313" key="12">
    <source>
        <dbReference type="Proteomes" id="UP000031338"/>
    </source>
</evidence>
<dbReference type="NCBIfam" id="TIGR02532">
    <property type="entry name" value="IV_pilin_GFxxxE"/>
    <property type="match status" value="1"/>
</dbReference>
<evidence type="ECO:0000256" key="5">
    <source>
        <dbReference type="ARBA" id="ARBA00022481"/>
    </source>
</evidence>
<keyword evidence="8 10" id="KW-1133">Transmembrane helix</keyword>
<evidence type="ECO:0000256" key="2">
    <source>
        <dbReference type="ARBA" id="ARBA00011084"/>
    </source>
</evidence>
<evidence type="ECO:0000256" key="7">
    <source>
        <dbReference type="ARBA" id="ARBA00022692"/>
    </source>
</evidence>
<evidence type="ECO:0000256" key="6">
    <source>
        <dbReference type="ARBA" id="ARBA00022519"/>
    </source>
</evidence>
<sequence length="198" mass="21370">MRQEPSPNGFTLVEMLVALALFAVIAVGALGLLRFSVDAELASRDKTESIASQRRFLSVWTADLAQAVPRPSRDASGTSHPAFEADTDGVMIRFTRSGWDNVDGAPRPSLQKVEYRIAAGALVRAGYPFPDGSVAEAGADVLSLSAPATVRFRAKDGNWRDRWDPQLSTELPVAIELLIPQKGVPPLRVVSLVGVNYQ</sequence>
<dbReference type="NCBIfam" id="TIGR01711">
    <property type="entry name" value="gspJ"/>
    <property type="match status" value="1"/>
</dbReference>
<evidence type="ECO:0000256" key="1">
    <source>
        <dbReference type="ARBA" id="ARBA00004377"/>
    </source>
</evidence>
<keyword evidence="6" id="KW-0997">Cell inner membrane</keyword>
<dbReference type="Pfam" id="PF07963">
    <property type="entry name" value="N_methyl"/>
    <property type="match status" value="1"/>
</dbReference>
<protein>
    <recommendedName>
        <fullName evidence="3">Type II secretion system protein J</fullName>
    </recommendedName>
</protein>
<comment type="similarity">
    <text evidence="2">Belongs to the GSP J family.</text>
</comment>
<proteinExistence type="inferred from homology"/>
<dbReference type="PANTHER" id="PTHR39583:SF2">
    <property type="entry name" value="TYPE II SECRETION SYSTEM PROTEIN J"/>
    <property type="match status" value="1"/>
</dbReference>
<dbReference type="Pfam" id="PF11612">
    <property type="entry name" value="T2SSJ"/>
    <property type="match status" value="1"/>
</dbReference>
<keyword evidence="7 10" id="KW-0812">Transmembrane</keyword>
<evidence type="ECO:0000256" key="4">
    <source>
        <dbReference type="ARBA" id="ARBA00022475"/>
    </source>
</evidence>
<keyword evidence="12" id="KW-1185">Reference proteome</keyword>
<name>A0A0B8ZAK0_9SPHN</name>
<evidence type="ECO:0000256" key="8">
    <source>
        <dbReference type="ARBA" id="ARBA00022989"/>
    </source>
</evidence>
<gene>
    <name evidence="11" type="ORF">NJ75_03906</name>
</gene>
<dbReference type="GO" id="GO:0015628">
    <property type="term" value="P:protein secretion by the type II secretion system"/>
    <property type="evidence" value="ECO:0007669"/>
    <property type="project" value="InterPro"/>
</dbReference>
<evidence type="ECO:0000256" key="3">
    <source>
        <dbReference type="ARBA" id="ARBA00021539"/>
    </source>
</evidence>